<name>A0A8C5LFH5_JACJA</name>
<reference evidence="3" key="1">
    <citation type="submission" date="2025-08" db="UniProtKB">
        <authorList>
            <consortium name="Ensembl"/>
        </authorList>
    </citation>
    <scope>IDENTIFICATION</scope>
</reference>
<organism evidence="3 4">
    <name type="scientific">Jaculus jaculus</name>
    <name type="common">Lesser Egyptian jerboa</name>
    <dbReference type="NCBI Taxonomy" id="51337"/>
    <lineage>
        <taxon>Eukaryota</taxon>
        <taxon>Metazoa</taxon>
        <taxon>Chordata</taxon>
        <taxon>Craniata</taxon>
        <taxon>Vertebrata</taxon>
        <taxon>Euteleostomi</taxon>
        <taxon>Mammalia</taxon>
        <taxon>Eutheria</taxon>
        <taxon>Euarchontoglires</taxon>
        <taxon>Glires</taxon>
        <taxon>Rodentia</taxon>
        <taxon>Myomorpha</taxon>
        <taxon>Dipodoidea</taxon>
        <taxon>Dipodidae</taxon>
        <taxon>Dipodinae</taxon>
        <taxon>Jaculus</taxon>
    </lineage>
</organism>
<dbReference type="OMA" id="FKANCEN"/>
<sequence>MPPYASVLPGSGGVHRLESVEEYNELMVRNGDPRVRMLEVSRDGRKHSLPQLLDSTGSSQEYHIVKKSTRSLSTTHVESPWRLIRPSVISIIGLYKEKGKGLGFSIAGGRDCIRGQMGIFVKTIFPNGSAAEDGRLKEGKTSPPTLLSHTKPDSLGLGPSRDV</sequence>
<dbReference type="Proteomes" id="UP000694385">
    <property type="component" value="Unassembled WGS sequence"/>
</dbReference>
<dbReference type="PANTHER" id="PTHR11324">
    <property type="entry name" value="IL16-RELATED"/>
    <property type="match status" value="1"/>
</dbReference>
<dbReference type="InterPro" id="IPR001478">
    <property type="entry name" value="PDZ"/>
</dbReference>
<reference evidence="3" key="2">
    <citation type="submission" date="2025-09" db="UniProtKB">
        <authorList>
            <consortium name="Ensembl"/>
        </authorList>
    </citation>
    <scope>IDENTIFICATION</scope>
</reference>
<dbReference type="Pfam" id="PF00595">
    <property type="entry name" value="PDZ"/>
    <property type="match status" value="1"/>
</dbReference>
<accession>A0A8C5LFH5</accession>
<feature type="domain" description="PDZ" evidence="2">
    <location>
        <begin position="91"/>
        <end position="139"/>
    </location>
</feature>
<keyword evidence="4" id="KW-1185">Reference proteome</keyword>
<feature type="region of interest" description="Disordered" evidence="1">
    <location>
        <begin position="131"/>
        <end position="163"/>
    </location>
</feature>
<evidence type="ECO:0000313" key="4">
    <source>
        <dbReference type="Proteomes" id="UP000694385"/>
    </source>
</evidence>
<dbReference type="AlphaFoldDB" id="A0A8C5LFH5"/>
<proteinExistence type="predicted"/>
<dbReference type="SUPFAM" id="SSF50156">
    <property type="entry name" value="PDZ domain-like"/>
    <property type="match status" value="1"/>
</dbReference>
<dbReference type="PROSITE" id="PS50106">
    <property type="entry name" value="PDZ"/>
    <property type="match status" value="1"/>
</dbReference>
<dbReference type="Ensembl" id="ENSJJAT00000031432.1">
    <property type="protein sequence ID" value="ENSJJAP00000024848.1"/>
    <property type="gene ID" value="ENSJJAG00000024198.1"/>
</dbReference>
<dbReference type="PANTHER" id="PTHR11324:SF16">
    <property type="entry name" value="PDZ DOMAIN-CONTAINING PROTEIN 2"/>
    <property type="match status" value="1"/>
</dbReference>
<protein>
    <recommendedName>
        <fullName evidence="2">PDZ domain-containing protein</fullName>
    </recommendedName>
</protein>
<dbReference type="FunFam" id="2.30.42.10:FF:000353">
    <property type="match status" value="1"/>
</dbReference>
<dbReference type="Gene3D" id="2.30.42.10">
    <property type="match status" value="1"/>
</dbReference>
<evidence type="ECO:0000313" key="3">
    <source>
        <dbReference type="Ensembl" id="ENSJJAP00000024848.1"/>
    </source>
</evidence>
<evidence type="ECO:0000259" key="2">
    <source>
        <dbReference type="PROSITE" id="PS50106"/>
    </source>
</evidence>
<evidence type="ECO:0000256" key="1">
    <source>
        <dbReference type="SAM" id="MobiDB-lite"/>
    </source>
</evidence>
<dbReference type="GeneTree" id="ENSGT00940000157749"/>
<dbReference type="InterPro" id="IPR036034">
    <property type="entry name" value="PDZ_sf"/>
</dbReference>